<dbReference type="Gene3D" id="1.10.8.60">
    <property type="match status" value="1"/>
</dbReference>
<evidence type="ECO:0000313" key="13">
    <source>
        <dbReference type="Proteomes" id="UP000034889"/>
    </source>
</evidence>
<organism evidence="12 13">
    <name type="scientific">Candidatus Giovannonibacteria bacterium GW2011_GWC2_44_8</name>
    <dbReference type="NCBI Taxonomy" id="1618657"/>
    <lineage>
        <taxon>Bacteria</taxon>
        <taxon>Candidatus Giovannoniibacteriota</taxon>
    </lineage>
</organism>
<comment type="caution">
    <text evidence="12">The sequence shown here is derived from an EMBL/GenBank/DDBJ whole genome shotgun (WGS) entry which is preliminary data.</text>
</comment>
<comment type="similarity">
    <text evidence="8">Belongs to the AAA ATPase family.</text>
</comment>
<feature type="domain" description="Peptidase M41" evidence="10">
    <location>
        <begin position="144"/>
        <end position="332"/>
    </location>
</feature>
<evidence type="ECO:0000256" key="2">
    <source>
        <dbReference type="ARBA" id="ARBA00010044"/>
    </source>
</evidence>
<dbReference type="FunFam" id="1.10.8.60:FF:000001">
    <property type="entry name" value="ATP-dependent zinc metalloprotease FtsH"/>
    <property type="match status" value="1"/>
</dbReference>
<dbReference type="PROSITE" id="PS00674">
    <property type="entry name" value="AAA"/>
    <property type="match status" value="1"/>
</dbReference>
<evidence type="ECO:0000259" key="11">
    <source>
        <dbReference type="Pfam" id="PF17862"/>
    </source>
</evidence>
<dbReference type="Gene3D" id="1.20.58.760">
    <property type="entry name" value="Peptidase M41"/>
    <property type="match status" value="1"/>
</dbReference>
<evidence type="ECO:0000256" key="6">
    <source>
        <dbReference type="ARBA" id="ARBA00022833"/>
    </source>
</evidence>
<dbReference type="GO" id="GO:0004222">
    <property type="term" value="F:metalloendopeptidase activity"/>
    <property type="evidence" value="ECO:0007669"/>
    <property type="project" value="InterPro"/>
</dbReference>
<keyword evidence="6" id="KW-0862">Zinc</keyword>
<dbReference type="GO" id="GO:0004176">
    <property type="term" value="F:ATP-dependent peptidase activity"/>
    <property type="evidence" value="ECO:0007669"/>
    <property type="project" value="InterPro"/>
</dbReference>
<dbReference type="PANTHER" id="PTHR23076">
    <property type="entry name" value="METALLOPROTEASE M41 FTSH"/>
    <property type="match status" value="1"/>
</dbReference>
<evidence type="ECO:0000256" key="1">
    <source>
        <dbReference type="ARBA" id="ARBA00001947"/>
    </source>
</evidence>
<feature type="domain" description="ATPase AAA-type core" evidence="9">
    <location>
        <begin position="8"/>
        <end position="62"/>
    </location>
</feature>
<keyword evidence="8" id="KW-0067">ATP-binding</keyword>
<evidence type="ECO:0000256" key="8">
    <source>
        <dbReference type="RuleBase" id="RU003651"/>
    </source>
</evidence>
<dbReference type="InterPro" id="IPR003959">
    <property type="entry name" value="ATPase_AAA_core"/>
</dbReference>
<feature type="domain" description="AAA ATPase AAA+ lid" evidence="11">
    <location>
        <begin position="85"/>
        <end position="128"/>
    </location>
</feature>
<dbReference type="Proteomes" id="UP000034889">
    <property type="component" value="Unassembled WGS sequence"/>
</dbReference>
<dbReference type="InterPro" id="IPR000642">
    <property type="entry name" value="Peptidase_M41"/>
</dbReference>
<dbReference type="Pfam" id="PF17862">
    <property type="entry name" value="AAA_lid_3"/>
    <property type="match status" value="1"/>
</dbReference>
<dbReference type="FunFam" id="1.20.58.760:FF:000001">
    <property type="entry name" value="ATP-dependent zinc metalloprotease FtsH"/>
    <property type="match status" value="1"/>
</dbReference>
<dbReference type="GO" id="GO:0005886">
    <property type="term" value="C:plasma membrane"/>
    <property type="evidence" value="ECO:0007669"/>
    <property type="project" value="TreeGrafter"/>
</dbReference>
<dbReference type="GO" id="GO:0006508">
    <property type="term" value="P:proteolysis"/>
    <property type="evidence" value="ECO:0007669"/>
    <property type="project" value="UniProtKB-KW"/>
</dbReference>
<dbReference type="Pfam" id="PF01434">
    <property type="entry name" value="Peptidase_M41"/>
    <property type="match status" value="1"/>
</dbReference>
<gene>
    <name evidence="12" type="ORF">UW74_C0043G0002</name>
</gene>
<comment type="cofactor">
    <cofactor evidence="1">
        <name>Zn(2+)</name>
        <dbReference type="ChEBI" id="CHEBI:29105"/>
    </cofactor>
</comment>
<keyword evidence="4" id="KW-0479">Metal-binding</keyword>
<name>A0A0G1K1C3_9BACT</name>
<evidence type="ECO:0000256" key="3">
    <source>
        <dbReference type="ARBA" id="ARBA00022670"/>
    </source>
</evidence>
<dbReference type="AlphaFoldDB" id="A0A0G1K1C3"/>
<evidence type="ECO:0000259" key="10">
    <source>
        <dbReference type="Pfam" id="PF01434"/>
    </source>
</evidence>
<keyword evidence="8" id="KW-0547">Nucleotide-binding</keyword>
<dbReference type="InterPro" id="IPR027417">
    <property type="entry name" value="P-loop_NTPase"/>
</dbReference>
<proteinExistence type="inferred from homology"/>
<dbReference type="PATRIC" id="fig|1618657.3.peg.448"/>
<evidence type="ECO:0000256" key="7">
    <source>
        <dbReference type="ARBA" id="ARBA00023049"/>
    </source>
</evidence>
<dbReference type="InterPro" id="IPR003960">
    <property type="entry name" value="ATPase_AAA_CS"/>
</dbReference>
<dbReference type="Pfam" id="PF00004">
    <property type="entry name" value="AAA"/>
    <property type="match status" value="1"/>
</dbReference>
<dbReference type="Gene3D" id="3.40.50.300">
    <property type="entry name" value="P-loop containing nucleotide triphosphate hydrolases"/>
    <property type="match status" value="1"/>
</dbReference>
<dbReference type="GO" id="GO:0046872">
    <property type="term" value="F:metal ion binding"/>
    <property type="evidence" value="ECO:0007669"/>
    <property type="project" value="UniProtKB-KW"/>
</dbReference>
<dbReference type="SUPFAM" id="SSF140990">
    <property type="entry name" value="FtsH protease domain-like"/>
    <property type="match status" value="1"/>
</dbReference>
<evidence type="ECO:0000256" key="4">
    <source>
        <dbReference type="ARBA" id="ARBA00022723"/>
    </source>
</evidence>
<dbReference type="InterPro" id="IPR041569">
    <property type="entry name" value="AAA_lid_3"/>
</dbReference>
<dbReference type="EMBL" id="LCJM01000043">
    <property type="protein sequence ID" value="KKT77353.1"/>
    <property type="molecule type" value="Genomic_DNA"/>
</dbReference>
<keyword evidence="7 12" id="KW-0482">Metalloprotease</keyword>
<evidence type="ECO:0000256" key="5">
    <source>
        <dbReference type="ARBA" id="ARBA00022801"/>
    </source>
</evidence>
<dbReference type="SUPFAM" id="SSF52540">
    <property type="entry name" value="P-loop containing nucleoside triphosphate hydrolases"/>
    <property type="match status" value="1"/>
</dbReference>
<keyword evidence="5" id="KW-0378">Hydrolase</keyword>
<sequence length="351" mass="39129">MRGAGIGGGHDEREQTLNQLLVEMDGMETDDRVIMIAATNRPDVLDPALLRPGRFDRRVLLDLPDIQDRIEILKIHSKNKPFDHDVDLKVIAQRTPGFSGADLANLVNEAAIFAARQNRRRIIQADLSSSIEKVLLGPERKSKILSEKEKKISAYHEAGHGLVAASLPNADPVHKITIVPRGRTGGFTMKLPSEDRHYYSRSQFLDEIVVSLGGYVAEKMVFGDLTTGASDDLKKATDIARNIVTRYGMSDKIGPIVLGDQEELIFLGREISTEKNYSEETARVVDQEVKRILDEAQKKANAIITKKRAKLDEIAQILIERETIEREEFERIIKGASAEKPHAQKPSAPVK</sequence>
<dbReference type="InterPro" id="IPR037219">
    <property type="entry name" value="Peptidase_M41-like"/>
</dbReference>
<comment type="similarity">
    <text evidence="2">In the C-terminal section; belongs to the peptidase M41 family.</text>
</comment>
<keyword evidence="3 12" id="KW-0645">Protease</keyword>
<dbReference type="GO" id="GO:0005524">
    <property type="term" value="F:ATP binding"/>
    <property type="evidence" value="ECO:0007669"/>
    <property type="project" value="UniProtKB-KW"/>
</dbReference>
<dbReference type="PANTHER" id="PTHR23076:SF97">
    <property type="entry name" value="ATP-DEPENDENT ZINC METALLOPROTEASE YME1L1"/>
    <property type="match status" value="1"/>
</dbReference>
<dbReference type="GO" id="GO:0016887">
    <property type="term" value="F:ATP hydrolysis activity"/>
    <property type="evidence" value="ECO:0007669"/>
    <property type="project" value="InterPro"/>
</dbReference>
<reference evidence="12 13" key="1">
    <citation type="journal article" date="2015" name="Nature">
        <title>rRNA introns, odd ribosomes, and small enigmatic genomes across a large radiation of phyla.</title>
        <authorList>
            <person name="Brown C.T."/>
            <person name="Hug L.A."/>
            <person name="Thomas B.C."/>
            <person name="Sharon I."/>
            <person name="Castelle C.J."/>
            <person name="Singh A."/>
            <person name="Wilkins M.J."/>
            <person name="Williams K.H."/>
            <person name="Banfield J.F."/>
        </authorList>
    </citation>
    <scope>NUCLEOTIDE SEQUENCE [LARGE SCALE GENOMIC DNA]</scope>
</reference>
<evidence type="ECO:0000259" key="9">
    <source>
        <dbReference type="Pfam" id="PF00004"/>
    </source>
</evidence>
<dbReference type="GO" id="GO:0030163">
    <property type="term" value="P:protein catabolic process"/>
    <property type="evidence" value="ECO:0007669"/>
    <property type="project" value="TreeGrafter"/>
</dbReference>
<protein>
    <submittedName>
        <fullName evidence="12">ATP-dependent zinc metalloprotease FtsH</fullName>
    </submittedName>
</protein>
<evidence type="ECO:0000313" key="12">
    <source>
        <dbReference type="EMBL" id="KKT77353.1"/>
    </source>
</evidence>
<accession>A0A0G1K1C3</accession>